<sequence length="467" mass="49936">MNFVKRPLRSTLSHTRLPRTALALGAAALLGTAAPVLMPTYANTAVAHAEESCSLANAYRITKGHQDLAVRDDNGPLRFTVDDDSSGSHVEREEGEFVVIVDDAMTRSLDDLGFPGISGNAWLLPQNQEYSRPWFGFSLLHLSTMTDSDTAQLTMELNSAPAGGRIVAWKDELTGHQLLLDSDDPGMAWDYYRSHTHVNLGFTEPGAYAVTFTFTMSDGSEHSMKVPFLVGSNTSDSELCNLGFDAGGSTAKPKNRAQQLAKDINDTGKAIAGLDKTLAGTLKEAEKLVGSPSSAKPTATKNAKKDKTGSTTAKKTSKEPTKDSSDGQKSGGSAQRGQTAPAMRSGGTTSDHSPKNSGSGNSGKGTAQKTADKQSDKKTQDAKGHGLRNPAKSHSLAAGDEQGYVETDAQEMSYEMPLFNFWAGFLAGMGVFALLLGTGLFVWVQFFRNRNRQTDVPAQQFPSNTRS</sequence>
<dbReference type="AlphaFoldDB" id="A0AAQ1Z7A6"/>
<evidence type="ECO:0000256" key="1">
    <source>
        <dbReference type="SAM" id="MobiDB-lite"/>
    </source>
</evidence>
<organism evidence="3 4">
    <name type="scientific">Corynebacterium striatum</name>
    <dbReference type="NCBI Taxonomy" id="43770"/>
    <lineage>
        <taxon>Bacteria</taxon>
        <taxon>Bacillati</taxon>
        <taxon>Actinomycetota</taxon>
        <taxon>Actinomycetes</taxon>
        <taxon>Mycobacteriales</taxon>
        <taxon>Corynebacteriaceae</taxon>
        <taxon>Corynebacterium</taxon>
    </lineage>
</organism>
<keyword evidence="2" id="KW-0472">Membrane</keyword>
<comment type="caution">
    <text evidence="3">The sequence shown here is derived from an EMBL/GenBank/DDBJ whole genome shotgun (WGS) entry which is preliminary data.</text>
</comment>
<keyword evidence="2" id="KW-1133">Transmembrane helix</keyword>
<feature type="compositionally biased region" description="Basic and acidic residues" evidence="1">
    <location>
        <begin position="370"/>
        <end position="384"/>
    </location>
</feature>
<reference evidence="3 4" key="1">
    <citation type="submission" date="2019-06" db="EMBL/GenBank/DDBJ databases">
        <title>Draft genome sequence of Corynebacterium striatum NBRC 15291.</title>
        <authorList>
            <person name="Miura T."/>
            <person name="Furukawa M."/>
            <person name="Shimamura M."/>
            <person name="Ohyama Y."/>
            <person name="Yamazoe A."/>
            <person name="Kawasaki H."/>
        </authorList>
    </citation>
    <scope>NUCLEOTIDE SEQUENCE [LARGE SCALE GENOMIC DNA]</scope>
    <source>
        <strain evidence="3 4">NBRC 15291</strain>
    </source>
</reference>
<evidence type="ECO:0000313" key="3">
    <source>
        <dbReference type="EMBL" id="GEA43915.1"/>
    </source>
</evidence>
<feature type="compositionally biased region" description="Basic and acidic residues" evidence="1">
    <location>
        <begin position="316"/>
        <end position="326"/>
    </location>
</feature>
<gene>
    <name evidence="3" type="ORF">Cst04h_20850</name>
</gene>
<feature type="compositionally biased region" description="Polar residues" evidence="1">
    <location>
        <begin position="291"/>
        <end position="301"/>
    </location>
</feature>
<feature type="region of interest" description="Disordered" evidence="1">
    <location>
        <begin position="287"/>
        <end position="403"/>
    </location>
</feature>
<dbReference type="Proteomes" id="UP000315234">
    <property type="component" value="Unassembled WGS sequence"/>
</dbReference>
<name>A0AAQ1Z7A6_CORST</name>
<evidence type="ECO:0000256" key="2">
    <source>
        <dbReference type="SAM" id="Phobius"/>
    </source>
</evidence>
<evidence type="ECO:0000313" key="4">
    <source>
        <dbReference type="Proteomes" id="UP000315234"/>
    </source>
</evidence>
<accession>A0AAQ1Z7A6</accession>
<proteinExistence type="predicted"/>
<dbReference type="RefSeq" id="WP_034657527.1">
    <property type="nucleotide sequence ID" value="NZ_BJLD01000002.1"/>
</dbReference>
<feature type="transmembrane region" description="Helical" evidence="2">
    <location>
        <begin position="421"/>
        <end position="444"/>
    </location>
</feature>
<keyword evidence="2" id="KW-0812">Transmembrane</keyword>
<dbReference type="NCBIfam" id="NF038134">
    <property type="entry name" value="choice_anch_M"/>
    <property type="match status" value="1"/>
</dbReference>
<dbReference type="EMBL" id="BJLD01000002">
    <property type="protein sequence ID" value="GEA43915.1"/>
    <property type="molecule type" value="Genomic_DNA"/>
</dbReference>
<protein>
    <submittedName>
        <fullName evidence="3">Uncharacterized protein</fullName>
    </submittedName>
</protein>